<gene>
    <name evidence="1" type="ORF">WMSIL1_LOCUS11827</name>
</gene>
<evidence type="ECO:0000313" key="1">
    <source>
        <dbReference type="EMBL" id="VUZ53386.1"/>
    </source>
</evidence>
<dbReference type="AlphaFoldDB" id="A0A564Z1S5"/>
<proteinExistence type="predicted"/>
<dbReference type="EMBL" id="CABIJS010000555">
    <property type="protein sequence ID" value="VUZ53386.1"/>
    <property type="molecule type" value="Genomic_DNA"/>
</dbReference>
<keyword evidence="2" id="KW-1185">Reference proteome</keyword>
<accession>A0A564Z1S5</accession>
<sequence length="128" mass="13808">MTTCTFDVCFARRAGGKPLIFFSSTESRASSSCASPRKFVIITTDVGTVCCYSYAAAKADLVSFVAAKRQQNVSASPFLFRLLCLSAFLAHNQQRTVLLWFAFFPSSHLHSPSLASSLASAFLHAAVA</sequence>
<name>A0A564Z1S5_HYMDI</name>
<organism evidence="1 2">
    <name type="scientific">Hymenolepis diminuta</name>
    <name type="common">Rat tapeworm</name>
    <dbReference type="NCBI Taxonomy" id="6216"/>
    <lineage>
        <taxon>Eukaryota</taxon>
        <taxon>Metazoa</taxon>
        <taxon>Spiralia</taxon>
        <taxon>Lophotrochozoa</taxon>
        <taxon>Platyhelminthes</taxon>
        <taxon>Cestoda</taxon>
        <taxon>Eucestoda</taxon>
        <taxon>Cyclophyllidea</taxon>
        <taxon>Hymenolepididae</taxon>
        <taxon>Hymenolepis</taxon>
    </lineage>
</organism>
<protein>
    <submittedName>
        <fullName evidence="1">Uncharacterized protein</fullName>
    </submittedName>
</protein>
<reference evidence="1 2" key="1">
    <citation type="submission" date="2019-07" db="EMBL/GenBank/DDBJ databases">
        <authorList>
            <person name="Jastrzebski P J."/>
            <person name="Paukszto L."/>
            <person name="Jastrzebski P J."/>
        </authorList>
    </citation>
    <scope>NUCLEOTIDE SEQUENCE [LARGE SCALE GENOMIC DNA]</scope>
    <source>
        <strain evidence="1 2">WMS-il1</strain>
    </source>
</reference>
<dbReference type="Proteomes" id="UP000321570">
    <property type="component" value="Unassembled WGS sequence"/>
</dbReference>
<evidence type="ECO:0000313" key="2">
    <source>
        <dbReference type="Proteomes" id="UP000321570"/>
    </source>
</evidence>